<dbReference type="Pfam" id="PF04264">
    <property type="entry name" value="YceI"/>
    <property type="match status" value="1"/>
</dbReference>
<evidence type="ECO:0000256" key="1">
    <source>
        <dbReference type="SAM" id="SignalP"/>
    </source>
</evidence>
<name>A0A932A7S5_9BACT</name>
<evidence type="ECO:0000313" key="3">
    <source>
        <dbReference type="EMBL" id="MBI2678290.1"/>
    </source>
</evidence>
<dbReference type="SMART" id="SM00867">
    <property type="entry name" value="YceI"/>
    <property type="match status" value="1"/>
</dbReference>
<sequence length="196" mass="21340">MNNRKALLLAALVALAALAFADEYKIDQAHSQVGFTTKHLMISNVNGRFTDFAGTITYDPKGVTKSAVNVSIKTPSITTDNAGRDEDLRNSEFMDVAKFPEMTFASKKVEKRGSQLVLIGDLTIKGVTKQVEIPFELNGPITDPWGNTRIAAEGSTTINRRDYGVTYNRMMKDGAAVVADKVKITLNVEGVKAKAK</sequence>
<dbReference type="InterPro" id="IPR036761">
    <property type="entry name" value="TTHA0802/YceI-like_sf"/>
</dbReference>
<reference evidence="3" key="1">
    <citation type="submission" date="2020-07" db="EMBL/GenBank/DDBJ databases">
        <title>Huge and variable diversity of episymbiotic CPR bacteria and DPANN archaea in groundwater ecosystems.</title>
        <authorList>
            <person name="He C.Y."/>
            <person name="Keren R."/>
            <person name="Whittaker M."/>
            <person name="Farag I.F."/>
            <person name="Doudna J."/>
            <person name="Cate J.H.D."/>
            <person name="Banfield J.F."/>
        </authorList>
    </citation>
    <scope>NUCLEOTIDE SEQUENCE</scope>
    <source>
        <strain evidence="3">NC_groundwater_580_Pr5_B-0.1um_64_19</strain>
    </source>
</reference>
<comment type="caution">
    <text evidence="3">The sequence shown here is derived from an EMBL/GenBank/DDBJ whole genome shotgun (WGS) entry which is preliminary data.</text>
</comment>
<dbReference type="EMBL" id="JACPNR010000006">
    <property type="protein sequence ID" value="MBI2678290.1"/>
    <property type="molecule type" value="Genomic_DNA"/>
</dbReference>
<proteinExistence type="predicted"/>
<dbReference type="AlphaFoldDB" id="A0A932A7S5"/>
<keyword evidence="1" id="KW-0732">Signal</keyword>
<dbReference type="SUPFAM" id="SSF101874">
    <property type="entry name" value="YceI-like"/>
    <property type="match status" value="1"/>
</dbReference>
<feature type="signal peptide" evidence="1">
    <location>
        <begin position="1"/>
        <end position="21"/>
    </location>
</feature>
<evidence type="ECO:0000313" key="4">
    <source>
        <dbReference type="Proteomes" id="UP000779809"/>
    </source>
</evidence>
<dbReference type="PANTHER" id="PTHR34406:SF1">
    <property type="entry name" value="PROTEIN YCEI"/>
    <property type="match status" value="1"/>
</dbReference>
<feature type="chain" id="PRO_5036759091" evidence="1">
    <location>
        <begin position="22"/>
        <end position="196"/>
    </location>
</feature>
<dbReference type="PANTHER" id="PTHR34406">
    <property type="entry name" value="PROTEIN YCEI"/>
    <property type="match status" value="1"/>
</dbReference>
<accession>A0A932A7S5</accession>
<protein>
    <submittedName>
        <fullName evidence="3">YceI family protein</fullName>
    </submittedName>
</protein>
<evidence type="ECO:0000259" key="2">
    <source>
        <dbReference type="SMART" id="SM00867"/>
    </source>
</evidence>
<dbReference type="InterPro" id="IPR007372">
    <property type="entry name" value="Lipid/polyisoprenoid-bd_YceI"/>
</dbReference>
<organism evidence="3 4">
    <name type="scientific">Candidatus Korobacter versatilis</name>
    <dbReference type="NCBI Taxonomy" id="658062"/>
    <lineage>
        <taxon>Bacteria</taxon>
        <taxon>Pseudomonadati</taxon>
        <taxon>Acidobacteriota</taxon>
        <taxon>Terriglobia</taxon>
        <taxon>Terriglobales</taxon>
        <taxon>Candidatus Korobacteraceae</taxon>
        <taxon>Candidatus Korobacter</taxon>
    </lineage>
</organism>
<dbReference type="Proteomes" id="UP000779809">
    <property type="component" value="Unassembled WGS sequence"/>
</dbReference>
<gene>
    <name evidence="3" type="ORF">HYX28_05875</name>
</gene>
<feature type="domain" description="Lipid/polyisoprenoid-binding YceI-like" evidence="2">
    <location>
        <begin position="23"/>
        <end position="191"/>
    </location>
</feature>
<dbReference type="Gene3D" id="2.40.128.110">
    <property type="entry name" value="Lipid/polyisoprenoid-binding, YceI-like"/>
    <property type="match status" value="1"/>
</dbReference>